<proteinExistence type="predicted"/>
<evidence type="ECO:0000313" key="1">
    <source>
        <dbReference type="EMBL" id="GEU68245.1"/>
    </source>
</evidence>
<reference evidence="1" key="1">
    <citation type="journal article" date="2019" name="Sci. Rep.">
        <title>Draft genome of Tanacetum cinerariifolium, the natural source of mosquito coil.</title>
        <authorList>
            <person name="Yamashiro T."/>
            <person name="Shiraishi A."/>
            <person name="Satake H."/>
            <person name="Nakayama K."/>
        </authorList>
    </citation>
    <scope>NUCLEOTIDE SEQUENCE</scope>
</reference>
<dbReference type="AlphaFoldDB" id="A0A6L2M7E8"/>
<accession>A0A6L2M7E8</accession>
<name>A0A6L2M7E8_TANCI</name>
<sequence length="218" mass="24879">MDQNTDIGQISLGGDTNDSIAKGLMQKEQWDMPEFQDTAGNTVGDNKENRELMFNLDDIHEIEEAELPPLICKKGKSSRNKKRSDSDNEEEYAVKMDKFGAPTYGPKSAKYLNITEPKDRLLALQAALNPFHQICVWKKAVSFLRSLPVPLQHVNWKLEYNGYHKNEEDGTGQWKAEIRVTDPCGNIYNQGFSTKKTSRKMAKYHKLSDIMSPKYFKG</sequence>
<dbReference type="EMBL" id="BKCJ010005713">
    <property type="protein sequence ID" value="GEU68245.1"/>
    <property type="molecule type" value="Genomic_DNA"/>
</dbReference>
<protein>
    <submittedName>
        <fullName evidence="1">Uncharacterized protein</fullName>
    </submittedName>
</protein>
<gene>
    <name evidence="1" type="ORF">Tci_040223</name>
</gene>
<organism evidence="1">
    <name type="scientific">Tanacetum cinerariifolium</name>
    <name type="common">Dalmatian daisy</name>
    <name type="synonym">Chrysanthemum cinerariifolium</name>
    <dbReference type="NCBI Taxonomy" id="118510"/>
    <lineage>
        <taxon>Eukaryota</taxon>
        <taxon>Viridiplantae</taxon>
        <taxon>Streptophyta</taxon>
        <taxon>Embryophyta</taxon>
        <taxon>Tracheophyta</taxon>
        <taxon>Spermatophyta</taxon>
        <taxon>Magnoliopsida</taxon>
        <taxon>eudicotyledons</taxon>
        <taxon>Gunneridae</taxon>
        <taxon>Pentapetalae</taxon>
        <taxon>asterids</taxon>
        <taxon>campanulids</taxon>
        <taxon>Asterales</taxon>
        <taxon>Asteraceae</taxon>
        <taxon>Asteroideae</taxon>
        <taxon>Anthemideae</taxon>
        <taxon>Anthemidinae</taxon>
        <taxon>Tanacetum</taxon>
    </lineage>
</organism>
<comment type="caution">
    <text evidence="1">The sequence shown here is derived from an EMBL/GenBank/DDBJ whole genome shotgun (WGS) entry which is preliminary data.</text>
</comment>